<dbReference type="InterPro" id="IPR038314">
    <property type="entry name" value="T6SS_sf"/>
</dbReference>
<gene>
    <name evidence="1" type="ORF">VJJ08_09680</name>
</gene>
<accession>A0ABU5Z9C8</accession>
<dbReference type="RefSeq" id="WP_323983741.1">
    <property type="nucleotide sequence ID" value="NZ_JAYKBW010000010.1"/>
</dbReference>
<evidence type="ECO:0000313" key="2">
    <source>
        <dbReference type="Proteomes" id="UP001311730"/>
    </source>
</evidence>
<protein>
    <recommendedName>
        <fullName evidence="3">Lipoprotein</fullName>
    </recommendedName>
</protein>
<dbReference type="Gene3D" id="1.20.120.1620">
    <property type="match status" value="2"/>
</dbReference>
<evidence type="ECO:0008006" key="3">
    <source>
        <dbReference type="Google" id="ProtNLM"/>
    </source>
</evidence>
<proteinExistence type="predicted"/>
<sequence>MKHSLFILLFIGLLSCSDRKNNVERIQKTPPQESFTQPKNTDEQQEVLTMKPYKTLEDDILMLKNVAFCKCLGQEHARIEKQNPHTYTWIPDGTSGGYVQCSNLDLEWIVANPTLDRLVSQWLDKPYYNMYQRNVPQKAYPTYMKCLDFYNSEGLKKYLDSASKELKERYADNQQYIAPDTKTAPAPYYKEPLLQKKHKTVEDKGLLLKNIAFCNCMEYEAEQISQQTPGQYHLAFDNSIAAYSSALDSSLTKEIPALTRLVEKWHQKPYEARPLEEDTAKTYLIIMKCIDFYNSKTLEKHIDSLKQLTINN</sequence>
<organism evidence="1 2">
    <name type="scientific">Capnocytophaga gingivalis</name>
    <dbReference type="NCBI Taxonomy" id="1017"/>
    <lineage>
        <taxon>Bacteria</taxon>
        <taxon>Pseudomonadati</taxon>
        <taxon>Bacteroidota</taxon>
        <taxon>Flavobacteriia</taxon>
        <taxon>Flavobacteriales</taxon>
        <taxon>Flavobacteriaceae</taxon>
        <taxon>Capnocytophaga</taxon>
    </lineage>
</organism>
<evidence type="ECO:0000313" key="1">
    <source>
        <dbReference type="EMBL" id="MEB3075565.1"/>
    </source>
</evidence>
<comment type="caution">
    <text evidence="1">The sequence shown here is derived from an EMBL/GenBank/DDBJ whole genome shotgun (WGS) entry which is preliminary data.</text>
</comment>
<reference evidence="1 2" key="1">
    <citation type="submission" date="2023-12" db="EMBL/GenBank/DDBJ databases">
        <title>Genomic sequences of Capnocytophaga and Parvimonas strains.</title>
        <authorList>
            <person name="Watt R.M."/>
            <person name="Wang M."/>
            <person name="Yang T."/>
            <person name="Tong W.M."/>
        </authorList>
    </citation>
    <scope>NUCLEOTIDE SEQUENCE [LARGE SCALE GENOMIC DNA]</scope>
    <source>
        <strain evidence="1 2">CCUG 13096</strain>
    </source>
</reference>
<keyword evidence="2" id="KW-1185">Reference proteome</keyword>
<dbReference type="EMBL" id="JAYKBW010000010">
    <property type="protein sequence ID" value="MEB3075565.1"/>
    <property type="molecule type" value="Genomic_DNA"/>
</dbReference>
<dbReference type="Proteomes" id="UP001311730">
    <property type="component" value="Unassembled WGS sequence"/>
</dbReference>
<name>A0ABU5Z9C8_9FLAO</name>
<dbReference type="PROSITE" id="PS51257">
    <property type="entry name" value="PROKAR_LIPOPROTEIN"/>
    <property type="match status" value="1"/>
</dbReference>